<feature type="non-terminal residue" evidence="1">
    <location>
        <position position="79"/>
    </location>
</feature>
<evidence type="ECO:0000313" key="1">
    <source>
        <dbReference type="EMBL" id="KAI4831065.1"/>
    </source>
</evidence>
<protein>
    <submittedName>
        <fullName evidence="1">Uncharacterized protein</fullName>
    </submittedName>
</protein>
<accession>A0ACB9XV83</accession>
<proteinExistence type="predicted"/>
<gene>
    <name evidence="1" type="ORF">KUCAC02_002666</name>
</gene>
<dbReference type="EMBL" id="CM043787">
    <property type="protein sequence ID" value="KAI4831065.1"/>
    <property type="molecule type" value="Genomic_DNA"/>
</dbReference>
<reference evidence="1" key="1">
    <citation type="submission" date="2022-05" db="EMBL/GenBank/DDBJ databases">
        <title>Chromosome-level genome of Chaenocephalus aceratus.</title>
        <authorList>
            <person name="Park H."/>
        </authorList>
    </citation>
    <scope>NUCLEOTIDE SEQUENCE</scope>
    <source>
        <strain evidence="1">KU_202001</strain>
    </source>
</reference>
<feature type="non-terminal residue" evidence="1">
    <location>
        <position position="1"/>
    </location>
</feature>
<evidence type="ECO:0000313" key="2">
    <source>
        <dbReference type="Proteomes" id="UP001057452"/>
    </source>
</evidence>
<keyword evidence="2" id="KW-1185">Reference proteome</keyword>
<comment type="caution">
    <text evidence="1">The sequence shown here is derived from an EMBL/GenBank/DDBJ whole genome shotgun (WGS) entry which is preliminary data.</text>
</comment>
<organism evidence="1 2">
    <name type="scientific">Chaenocephalus aceratus</name>
    <name type="common">Blackfin icefish</name>
    <name type="synonym">Chaenichthys aceratus</name>
    <dbReference type="NCBI Taxonomy" id="36190"/>
    <lineage>
        <taxon>Eukaryota</taxon>
        <taxon>Metazoa</taxon>
        <taxon>Chordata</taxon>
        <taxon>Craniata</taxon>
        <taxon>Vertebrata</taxon>
        <taxon>Euteleostomi</taxon>
        <taxon>Actinopterygii</taxon>
        <taxon>Neopterygii</taxon>
        <taxon>Teleostei</taxon>
        <taxon>Neoteleostei</taxon>
        <taxon>Acanthomorphata</taxon>
        <taxon>Eupercaria</taxon>
        <taxon>Perciformes</taxon>
        <taxon>Notothenioidei</taxon>
        <taxon>Channichthyidae</taxon>
        <taxon>Chaenocephalus</taxon>
    </lineage>
</organism>
<sequence>SVLLEESARITRNARCHRIYRYQEWQDSLHDVDGRVILSLELCVYLRASSQNNVSVSKMLNSLEVMRKVTCPARDTILQ</sequence>
<dbReference type="Proteomes" id="UP001057452">
    <property type="component" value="Chromosome 3"/>
</dbReference>
<name>A0ACB9XV83_CHAAC</name>